<evidence type="ECO:0000313" key="2">
    <source>
        <dbReference type="EMBL" id="BCU02948.1"/>
    </source>
</evidence>
<organism evidence="2 3">
    <name type="scientific">Pandoravirus japonicus</name>
    <dbReference type="NCBI Taxonomy" id="2823154"/>
    <lineage>
        <taxon>Viruses</taxon>
        <taxon>Pandoravirus</taxon>
    </lineage>
</organism>
<accession>A0A811BMD1</accession>
<name>A0A811BMD1_9VIRU</name>
<dbReference type="Proteomes" id="UP001253637">
    <property type="component" value="Segment"/>
</dbReference>
<reference evidence="2" key="1">
    <citation type="submission" date="2021-04" db="EMBL/GenBank/DDBJ databases">
        <title>Draft Genome Sequence of Pandoravirus japonicus, Isolated from the Sabaishi River of Niigata, Japan.</title>
        <authorList>
            <person name="Hosokawa N."/>
            <person name="Takahashi H."/>
            <person name="Aoki K."/>
            <person name="Takemura M."/>
        </authorList>
    </citation>
    <scope>NUCLEOTIDE SEQUENCE</scope>
</reference>
<evidence type="ECO:0000256" key="1">
    <source>
        <dbReference type="SAM" id="MobiDB-lite"/>
    </source>
</evidence>
<sequence length="74" mass="8398">MGDAGGEIRVVATDRRPRANKKKRKTKKSKNTIKKRKSGVHRWVCPGLRVVFCFAVSCFHSFPLRPVHVGPGRR</sequence>
<proteinExistence type="predicted"/>
<feature type="region of interest" description="Disordered" evidence="1">
    <location>
        <begin position="1"/>
        <end position="36"/>
    </location>
</feature>
<feature type="compositionally biased region" description="Basic residues" evidence="1">
    <location>
        <begin position="18"/>
        <end position="36"/>
    </location>
</feature>
<evidence type="ECO:0000313" key="3">
    <source>
        <dbReference type="Proteomes" id="UP001253637"/>
    </source>
</evidence>
<dbReference type="EMBL" id="LC625835">
    <property type="protein sequence ID" value="BCU02948.1"/>
    <property type="molecule type" value="Genomic_DNA"/>
</dbReference>
<protein>
    <submittedName>
        <fullName evidence="2">Uncharacterized protein</fullName>
    </submittedName>
</protein>